<keyword evidence="2 8" id="KW-0597">Phosphoprotein</keyword>
<evidence type="ECO:0000256" key="8">
    <source>
        <dbReference type="PROSITE-ProRule" id="PRU00169"/>
    </source>
</evidence>
<dbReference type="OrthoDB" id="9802426at2"/>
<keyword evidence="5 9" id="KW-0238">DNA-binding</keyword>
<keyword evidence="6" id="KW-0804">Transcription</keyword>
<dbReference type="SUPFAM" id="SSF52172">
    <property type="entry name" value="CheY-like"/>
    <property type="match status" value="1"/>
</dbReference>
<evidence type="ECO:0000313" key="13">
    <source>
        <dbReference type="Proteomes" id="UP000030341"/>
    </source>
</evidence>
<evidence type="ECO:0000256" key="9">
    <source>
        <dbReference type="PROSITE-ProRule" id="PRU01091"/>
    </source>
</evidence>
<dbReference type="GO" id="GO:0005829">
    <property type="term" value="C:cytosol"/>
    <property type="evidence" value="ECO:0007669"/>
    <property type="project" value="TreeGrafter"/>
</dbReference>
<dbReference type="InterPro" id="IPR039420">
    <property type="entry name" value="WalR-like"/>
</dbReference>
<dbReference type="HOGENOM" id="CLU_000445_30_4_6"/>
<protein>
    <recommendedName>
        <fullName evidence="1">Phosphate regulon transcriptional regulatory protein PhoB</fullName>
    </recommendedName>
</protein>
<accession>A0A0A7EMA1</accession>
<dbReference type="FunFam" id="1.10.10.10:FF:000018">
    <property type="entry name" value="DNA-binding response regulator ResD"/>
    <property type="match status" value="1"/>
</dbReference>
<dbReference type="AlphaFoldDB" id="A0A0A7EMA1"/>
<dbReference type="EMBL" id="CP009889">
    <property type="protein sequence ID" value="AIY67648.1"/>
    <property type="molecule type" value="Genomic_DNA"/>
</dbReference>
<dbReference type="SMART" id="SM00448">
    <property type="entry name" value="REC"/>
    <property type="match status" value="1"/>
</dbReference>
<keyword evidence="13" id="KW-1185">Reference proteome</keyword>
<dbReference type="PANTHER" id="PTHR48111">
    <property type="entry name" value="REGULATOR OF RPOS"/>
    <property type="match status" value="1"/>
</dbReference>
<evidence type="ECO:0000256" key="3">
    <source>
        <dbReference type="ARBA" id="ARBA00023012"/>
    </source>
</evidence>
<name>A0A0A7EMA1_9GAMM</name>
<dbReference type="GO" id="GO:0006355">
    <property type="term" value="P:regulation of DNA-templated transcription"/>
    <property type="evidence" value="ECO:0007669"/>
    <property type="project" value="InterPro"/>
</dbReference>
<dbReference type="GO" id="GO:0000976">
    <property type="term" value="F:transcription cis-regulatory region binding"/>
    <property type="evidence" value="ECO:0007669"/>
    <property type="project" value="TreeGrafter"/>
</dbReference>
<dbReference type="Gene3D" id="1.10.10.10">
    <property type="entry name" value="Winged helix-like DNA-binding domain superfamily/Winged helix DNA-binding domain"/>
    <property type="match status" value="1"/>
</dbReference>
<dbReference type="eggNOG" id="COG0745">
    <property type="taxonomic scope" value="Bacteria"/>
</dbReference>
<evidence type="ECO:0000313" key="12">
    <source>
        <dbReference type="EMBL" id="AIY67648.1"/>
    </source>
</evidence>
<dbReference type="STRING" id="1348114.OM33_15730"/>
<dbReference type="InterPro" id="IPR001789">
    <property type="entry name" value="Sig_transdc_resp-reg_receiver"/>
</dbReference>
<dbReference type="Proteomes" id="UP000030341">
    <property type="component" value="Chromosome 2"/>
</dbReference>
<dbReference type="Pfam" id="PF00486">
    <property type="entry name" value="Trans_reg_C"/>
    <property type="match status" value="1"/>
</dbReference>
<feature type="modified residue" description="4-aspartylphosphate" evidence="8">
    <location>
        <position position="53"/>
    </location>
</feature>
<feature type="DNA-binding region" description="OmpR/PhoB-type" evidence="9">
    <location>
        <begin position="138"/>
        <end position="236"/>
    </location>
</feature>
<dbReference type="InterPro" id="IPR011006">
    <property type="entry name" value="CheY-like_superfamily"/>
</dbReference>
<dbReference type="InterPro" id="IPR001867">
    <property type="entry name" value="OmpR/PhoB-type_DNA-bd"/>
</dbReference>
<evidence type="ECO:0000259" key="11">
    <source>
        <dbReference type="PROSITE" id="PS51755"/>
    </source>
</evidence>
<dbReference type="SMART" id="SM00862">
    <property type="entry name" value="Trans_reg_C"/>
    <property type="match status" value="1"/>
</dbReference>
<dbReference type="CDD" id="cd17574">
    <property type="entry name" value="REC_OmpR"/>
    <property type="match status" value="1"/>
</dbReference>
<dbReference type="Gene3D" id="6.10.250.690">
    <property type="match status" value="1"/>
</dbReference>
<dbReference type="InterPro" id="IPR016032">
    <property type="entry name" value="Sig_transdc_resp-reg_C-effctor"/>
</dbReference>
<comment type="function">
    <text evidence="7">This protein is a positive regulator for the phosphate regulon. Transcription of this operon is positively regulated by PhoB and PhoR when phosphate is limited.</text>
</comment>
<evidence type="ECO:0000256" key="1">
    <source>
        <dbReference type="ARBA" id="ARBA00013332"/>
    </source>
</evidence>
<dbReference type="PROSITE" id="PS51755">
    <property type="entry name" value="OMPR_PHOB"/>
    <property type="match status" value="1"/>
</dbReference>
<dbReference type="KEGG" id="pseo:OM33_15730"/>
<keyword evidence="3" id="KW-0902">Two-component regulatory system</keyword>
<reference evidence="12 13" key="1">
    <citation type="submission" date="2014-11" db="EMBL/GenBank/DDBJ databases">
        <title>Complete Genome Sequence of Pseudoalteromonas sp. Strain OCN003 Isolated from Kaneohe Bay, Oahu, Hawaii.</title>
        <authorList>
            <person name="Beurmann S."/>
            <person name="Videau P."/>
            <person name="Ushijima B."/>
            <person name="Smith A.M."/>
            <person name="Aeby G.S."/>
            <person name="Callahan S.M."/>
            <person name="Belcaid M."/>
        </authorList>
    </citation>
    <scope>NUCLEOTIDE SEQUENCE [LARGE SCALE GENOMIC DNA]</scope>
    <source>
        <strain evidence="12 13">OCN003</strain>
    </source>
</reference>
<keyword evidence="4" id="KW-0805">Transcription regulation</keyword>
<evidence type="ECO:0000256" key="6">
    <source>
        <dbReference type="ARBA" id="ARBA00023163"/>
    </source>
</evidence>
<dbReference type="GO" id="GO:0000156">
    <property type="term" value="F:phosphorelay response regulator activity"/>
    <property type="evidence" value="ECO:0007669"/>
    <property type="project" value="TreeGrafter"/>
</dbReference>
<sequence>MQHSVLIVENDFDIAGLVQVHLTELNLLVDHVTTGDAALTKLTKQDYQIVLLDIMLPGIDGLSLCREIKTKMPHVSVVFLSSKNSEMDRIIGLEMGADDYICKPFSYRELQARIKTQLRHIRLLQQNQTQPALTTPQHQALNFGALHIDPASHEVRFEGEDLPLTATEFELMVFFAKHPNQVFSRSQLLESVWGYGHCGYEHTVNSHINRLRGKLEKYAKQHVIETVWGVGYKLNAKSLAVAAL</sequence>
<evidence type="ECO:0000256" key="5">
    <source>
        <dbReference type="ARBA" id="ARBA00023125"/>
    </source>
</evidence>
<feature type="domain" description="OmpR/PhoB-type" evidence="11">
    <location>
        <begin position="138"/>
        <end position="236"/>
    </location>
</feature>
<gene>
    <name evidence="12" type="ORF">OM33_15730</name>
</gene>
<dbReference type="CDD" id="cd00383">
    <property type="entry name" value="trans_reg_C"/>
    <property type="match status" value="1"/>
</dbReference>
<dbReference type="SUPFAM" id="SSF46894">
    <property type="entry name" value="C-terminal effector domain of the bipartite response regulators"/>
    <property type="match status" value="1"/>
</dbReference>
<dbReference type="GO" id="GO:0032993">
    <property type="term" value="C:protein-DNA complex"/>
    <property type="evidence" value="ECO:0007669"/>
    <property type="project" value="TreeGrafter"/>
</dbReference>
<dbReference type="Pfam" id="PF00072">
    <property type="entry name" value="Response_reg"/>
    <property type="match status" value="1"/>
</dbReference>
<organism evidence="12 13">
    <name type="scientific">Pseudoalteromonas piratica</name>
    <dbReference type="NCBI Taxonomy" id="1348114"/>
    <lineage>
        <taxon>Bacteria</taxon>
        <taxon>Pseudomonadati</taxon>
        <taxon>Pseudomonadota</taxon>
        <taxon>Gammaproteobacteria</taxon>
        <taxon>Alteromonadales</taxon>
        <taxon>Pseudoalteromonadaceae</taxon>
        <taxon>Pseudoalteromonas</taxon>
    </lineage>
</organism>
<evidence type="ECO:0000259" key="10">
    <source>
        <dbReference type="PROSITE" id="PS50110"/>
    </source>
</evidence>
<feature type="domain" description="Response regulatory" evidence="10">
    <location>
        <begin position="4"/>
        <end position="118"/>
    </location>
</feature>
<evidence type="ECO:0000256" key="4">
    <source>
        <dbReference type="ARBA" id="ARBA00023015"/>
    </source>
</evidence>
<dbReference type="Gene3D" id="3.40.50.2300">
    <property type="match status" value="1"/>
</dbReference>
<evidence type="ECO:0000256" key="7">
    <source>
        <dbReference type="ARBA" id="ARBA00024735"/>
    </source>
</evidence>
<proteinExistence type="predicted"/>
<evidence type="ECO:0000256" key="2">
    <source>
        <dbReference type="ARBA" id="ARBA00022553"/>
    </source>
</evidence>
<dbReference type="PANTHER" id="PTHR48111:SF4">
    <property type="entry name" value="DNA-BINDING DUAL TRANSCRIPTIONAL REGULATOR OMPR"/>
    <property type="match status" value="1"/>
</dbReference>
<dbReference type="InterPro" id="IPR036388">
    <property type="entry name" value="WH-like_DNA-bd_sf"/>
</dbReference>
<dbReference type="PROSITE" id="PS50110">
    <property type="entry name" value="RESPONSE_REGULATORY"/>
    <property type="match status" value="1"/>
</dbReference>